<evidence type="ECO:0000313" key="7">
    <source>
        <dbReference type="Proteomes" id="UP000037939"/>
    </source>
</evidence>
<evidence type="ECO:0000256" key="3">
    <source>
        <dbReference type="ARBA" id="ARBA00022801"/>
    </source>
</evidence>
<evidence type="ECO:0000256" key="1">
    <source>
        <dbReference type="ARBA" id="ARBA00006745"/>
    </source>
</evidence>
<dbReference type="InterPro" id="IPR032466">
    <property type="entry name" value="Metal_Hydrolase"/>
</dbReference>
<dbReference type="InterPro" id="IPR011059">
    <property type="entry name" value="Metal-dep_hydrolase_composite"/>
</dbReference>
<dbReference type="InterPro" id="IPR050287">
    <property type="entry name" value="MTA/SAH_deaminase"/>
</dbReference>
<dbReference type="GO" id="GO:0050270">
    <property type="term" value="F:S-adenosylhomocysteine deaminase activity"/>
    <property type="evidence" value="ECO:0007669"/>
    <property type="project" value="UniProtKB-EC"/>
</dbReference>
<dbReference type="PATRIC" id="fig|857265.3.peg.2433"/>
<evidence type="ECO:0000259" key="5">
    <source>
        <dbReference type="Pfam" id="PF01979"/>
    </source>
</evidence>
<comment type="caution">
    <text evidence="6">The sequence shown here is derived from an EMBL/GenBank/DDBJ whole genome shotgun (WGS) entry which is preliminary data.</text>
</comment>
<evidence type="ECO:0000256" key="4">
    <source>
        <dbReference type="ARBA" id="ARBA00022833"/>
    </source>
</evidence>
<sequence>MPTTVLLPRWLIPIEPRRVLTEHALIIENDQIAAILPAAEALQRYASAEIVHLPDHALLPGLINLHAHSAMTLLRGYADDLALMTWLNNHIWPAEGKHVSVGFVYDGSALAIAEMIAGGTTCANDMYFHHGAVARAAIEGHFRMMVGCSILEFPTPYANNAQDYIDKALSCIDEYRGEKLVGFTLAPHAPYTVSDETFRLVIEHADALGIGLHCHIHETQDEIDASLKNHGMRPLERLDGLGLLQQKLVAAHMVHTTDAEIALLAQQGVNVSHNPASNLKLASGFARIADQVAAGINVGIGTDGAASNNKLDMFAELRLAALVAKAQSSNPEALPAWQALEMATIHGAKALGWQDRIGSLAVGKQADLIAVNLASAGTQPCYDPVSHLVYAADRTQVSDVWIAGQPVYRQHAHVGAFAATALARAHHWQKQIQETHA</sequence>
<dbReference type="STRING" id="857265.WG78_11835"/>
<comment type="similarity">
    <text evidence="1">Belongs to the metallo-dependent hydrolases superfamily. ATZ/TRZ family.</text>
</comment>
<dbReference type="GO" id="GO:0046872">
    <property type="term" value="F:metal ion binding"/>
    <property type="evidence" value="ECO:0007669"/>
    <property type="project" value="UniProtKB-KW"/>
</dbReference>
<evidence type="ECO:0000313" key="6">
    <source>
        <dbReference type="EMBL" id="KPC52533.1"/>
    </source>
</evidence>
<dbReference type="NCBIfam" id="NF006549">
    <property type="entry name" value="PRK09045.1"/>
    <property type="match status" value="1"/>
</dbReference>
<dbReference type="InterPro" id="IPR006680">
    <property type="entry name" value="Amidohydro-rel"/>
</dbReference>
<evidence type="ECO:0000256" key="2">
    <source>
        <dbReference type="ARBA" id="ARBA00022723"/>
    </source>
</evidence>
<dbReference type="AlphaFoldDB" id="A0A0N0GNF5"/>
<protein>
    <submittedName>
        <fullName evidence="6">5-methylthioadenosine/S-adenosylhomocysteine deaminase</fullName>
        <ecNumber evidence="6">3.5.4.28</ecNumber>
    </submittedName>
</protein>
<dbReference type="PANTHER" id="PTHR43794:SF11">
    <property type="entry name" value="AMIDOHYDROLASE-RELATED DOMAIN-CONTAINING PROTEIN"/>
    <property type="match status" value="1"/>
</dbReference>
<organism evidence="6 7">
    <name type="scientific">Amantichitinum ursilacus</name>
    <dbReference type="NCBI Taxonomy" id="857265"/>
    <lineage>
        <taxon>Bacteria</taxon>
        <taxon>Pseudomonadati</taxon>
        <taxon>Pseudomonadota</taxon>
        <taxon>Betaproteobacteria</taxon>
        <taxon>Neisseriales</taxon>
        <taxon>Chitinibacteraceae</taxon>
        <taxon>Amantichitinum</taxon>
    </lineage>
</organism>
<dbReference type="RefSeq" id="WP_053938025.1">
    <property type="nucleotide sequence ID" value="NZ_LAQT01000009.1"/>
</dbReference>
<dbReference type="Pfam" id="PF01979">
    <property type="entry name" value="Amidohydro_1"/>
    <property type="match status" value="1"/>
</dbReference>
<accession>A0A0N0GNF5</accession>
<dbReference type="EMBL" id="LAQT01000009">
    <property type="protein sequence ID" value="KPC52533.1"/>
    <property type="molecule type" value="Genomic_DNA"/>
</dbReference>
<keyword evidence="7" id="KW-1185">Reference proteome</keyword>
<dbReference type="Gene3D" id="2.30.40.10">
    <property type="entry name" value="Urease, subunit C, domain 1"/>
    <property type="match status" value="1"/>
</dbReference>
<keyword evidence="3 6" id="KW-0378">Hydrolase</keyword>
<proteinExistence type="inferred from homology"/>
<dbReference type="FunFam" id="3.20.20.140:FF:000014">
    <property type="entry name" value="5-methylthioadenosine/S-adenosylhomocysteine deaminase"/>
    <property type="match status" value="1"/>
</dbReference>
<dbReference type="CDD" id="cd01298">
    <property type="entry name" value="ATZ_TRZ_like"/>
    <property type="match status" value="1"/>
</dbReference>
<dbReference type="EC" id="3.5.4.28" evidence="6"/>
<dbReference type="PANTHER" id="PTHR43794">
    <property type="entry name" value="AMINOHYDROLASE SSNA-RELATED"/>
    <property type="match status" value="1"/>
</dbReference>
<dbReference type="SUPFAM" id="SSF51338">
    <property type="entry name" value="Composite domain of metallo-dependent hydrolases"/>
    <property type="match status" value="1"/>
</dbReference>
<name>A0A0N0GNF5_9NEIS</name>
<gene>
    <name evidence="6" type="primary">mtaD</name>
    <name evidence="6" type="ORF">WG78_11835</name>
</gene>
<dbReference type="Gene3D" id="3.20.20.140">
    <property type="entry name" value="Metal-dependent hydrolases"/>
    <property type="match status" value="1"/>
</dbReference>
<dbReference type="Proteomes" id="UP000037939">
    <property type="component" value="Unassembled WGS sequence"/>
</dbReference>
<reference evidence="6 7" key="1">
    <citation type="submission" date="2015-07" db="EMBL/GenBank/DDBJ databases">
        <title>Draft genome sequence of the Amantichitinum ursilacus IGB-41, a new chitin-degrading bacterium.</title>
        <authorList>
            <person name="Kirstahler P."/>
            <person name="Guenther M."/>
            <person name="Grumaz C."/>
            <person name="Rupp S."/>
            <person name="Zibek S."/>
            <person name="Sohn K."/>
        </authorList>
    </citation>
    <scope>NUCLEOTIDE SEQUENCE [LARGE SCALE GENOMIC DNA]</scope>
    <source>
        <strain evidence="6 7">IGB-41</strain>
    </source>
</reference>
<keyword evidence="2" id="KW-0479">Metal-binding</keyword>
<dbReference type="SUPFAM" id="SSF51556">
    <property type="entry name" value="Metallo-dependent hydrolases"/>
    <property type="match status" value="1"/>
</dbReference>
<keyword evidence="4" id="KW-0862">Zinc</keyword>
<feature type="domain" description="Amidohydrolase-related" evidence="5">
    <location>
        <begin position="58"/>
        <end position="407"/>
    </location>
</feature>
<dbReference type="OrthoDB" id="9807210at2"/>